<dbReference type="InterPro" id="IPR009061">
    <property type="entry name" value="DNA-bd_dom_put_sf"/>
</dbReference>
<evidence type="ECO:0000259" key="1">
    <source>
        <dbReference type="Pfam" id="PF12728"/>
    </source>
</evidence>
<dbReference type="RefSeq" id="WP_133828470.1">
    <property type="nucleotide sequence ID" value="NZ_BAABHR010000012.1"/>
</dbReference>
<evidence type="ECO:0000313" key="2">
    <source>
        <dbReference type="EMBL" id="TDQ52725.1"/>
    </source>
</evidence>
<dbReference type="EMBL" id="SNYO01000007">
    <property type="protein sequence ID" value="TDQ52725.1"/>
    <property type="molecule type" value="Genomic_DNA"/>
</dbReference>
<feature type="domain" description="Helix-turn-helix" evidence="1">
    <location>
        <begin position="9"/>
        <end position="57"/>
    </location>
</feature>
<reference evidence="2 3" key="1">
    <citation type="submission" date="2019-03" db="EMBL/GenBank/DDBJ databases">
        <title>Genomic Encyclopedia of Type Strains, Phase IV (KMG-IV): sequencing the most valuable type-strain genomes for metagenomic binning, comparative biology and taxonomic classification.</title>
        <authorList>
            <person name="Goeker M."/>
        </authorList>
    </citation>
    <scope>NUCLEOTIDE SEQUENCE [LARGE SCALE GENOMIC DNA]</scope>
    <source>
        <strain evidence="2 3">DSM 45775</strain>
    </source>
</reference>
<dbReference type="Proteomes" id="UP000295705">
    <property type="component" value="Unassembled WGS sequence"/>
</dbReference>
<comment type="caution">
    <text evidence="2">The sequence shown here is derived from an EMBL/GenBank/DDBJ whole genome shotgun (WGS) entry which is preliminary data.</text>
</comment>
<protein>
    <submittedName>
        <fullName evidence="2">AlpA family transcriptional regulator</fullName>
    </submittedName>
</protein>
<dbReference type="Gene3D" id="1.10.10.10">
    <property type="entry name" value="Winged helix-like DNA-binding domain superfamily/Winged helix DNA-binding domain"/>
    <property type="match status" value="1"/>
</dbReference>
<gene>
    <name evidence="2" type="ORF">EV188_107102</name>
</gene>
<keyword evidence="3" id="KW-1185">Reference proteome</keyword>
<dbReference type="AlphaFoldDB" id="A0A4R6UZC8"/>
<dbReference type="InterPro" id="IPR036388">
    <property type="entry name" value="WH-like_DNA-bd_sf"/>
</dbReference>
<proteinExistence type="predicted"/>
<name>A0A4R6UZC8_9PSEU</name>
<dbReference type="Pfam" id="PF12728">
    <property type="entry name" value="HTH_17"/>
    <property type="match status" value="1"/>
</dbReference>
<accession>A0A4R6UZC8</accession>
<dbReference type="SUPFAM" id="SSF46955">
    <property type="entry name" value="Putative DNA-binding domain"/>
    <property type="match status" value="1"/>
</dbReference>
<dbReference type="InterPro" id="IPR041657">
    <property type="entry name" value="HTH_17"/>
</dbReference>
<organism evidence="2 3">
    <name type="scientific">Actinomycetospora succinea</name>
    <dbReference type="NCBI Taxonomy" id="663603"/>
    <lineage>
        <taxon>Bacteria</taxon>
        <taxon>Bacillati</taxon>
        <taxon>Actinomycetota</taxon>
        <taxon>Actinomycetes</taxon>
        <taxon>Pseudonocardiales</taxon>
        <taxon>Pseudonocardiaceae</taxon>
        <taxon>Actinomycetospora</taxon>
    </lineage>
</organism>
<sequence>MYPRERLWSVQDLAEFLGVPIMTIYHWRRTGYGPRGTRVGRYVRYREAEIERWLDEQVEKVG</sequence>
<evidence type="ECO:0000313" key="3">
    <source>
        <dbReference type="Proteomes" id="UP000295705"/>
    </source>
</evidence>